<protein>
    <submittedName>
        <fullName evidence="1">Uncharacterized protein</fullName>
    </submittedName>
</protein>
<dbReference type="AlphaFoldDB" id="A0A392VTQ3"/>
<reference evidence="1 2" key="1">
    <citation type="journal article" date="2018" name="Front. Plant Sci.">
        <title>Red Clover (Trifolium pratense) and Zigzag Clover (T. medium) - A Picture of Genomic Similarities and Differences.</title>
        <authorList>
            <person name="Dluhosova J."/>
            <person name="Istvanek J."/>
            <person name="Nedelnik J."/>
            <person name="Repkova J."/>
        </authorList>
    </citation>
    <scope>NUCLEOTIDE SEQUENCE [LARGE SCALE GENOMIC DNA]</scope>
    <source>
        <strain evidence="2">cv. 10/8</strain>
        <tissue evidence="1">Leaf</tissue>
    </source>
</reference>
<dbReference type="Proteomes" id="UP000265520">
    <property type="component" value="Unassembled WGS sequence"/>
</dbReference>
<organism evidence="1 2">
    <name type="scientific">Trifolium medium</name>
    <dbReference type="NCBI Taxonomy" id="97028"/>
    <lineage>
        <taxon>Eukaryota</taxon>
        <taxon>Viridiplantae</taxon>
        <taxon>Streptophyta</taxon>
        <taxon>Embryophyta</taxon>
        <taxon>Tracheophyta</taxon>
        <taxon>Spermatophyta</taxon>
        <taxon>Magnoliopsida</taxon>
        <taxon>eudicotyledons</taxon>
        <taxon>Gunneridae</taxon>
        <taxon>Pentapetalae</taxon>
        <taxon>rosids</taxon>
        <taxon>fabids</taxon>
        <taxon>Fabales</taxon>
        <taxon>Fabaceae</taxon>
        <taxon>Papilionoideae</taxon>
        <taxon>50 kb inversion clade</taxon>
        <taxon>NPAAA clade</taxon>
        <taxon>Hologalegina</taxon>
        <taxon>IRL clade</taxon>
        <taxon>Trifolieae</taxon>
        <taxon>Trifolium</taxon>
    </lineage>
</organism>
<accession>A0A392VTQ3</accession>
<evidence type="ECO:0000313" key="2">
    <source>
        <dbReference type="Proteomes" id="UP000265520"/>
    </source>
</evidence>
<feature type="non-terminal residue" evidence="1">
    <location>
        <position position="1"/>
    </location>
</feature>
<evidence type="ECO:0000313" key="1">
    <source>
        <dbReference type="EMBL" id="MCI90095.1"/>
    </source>
</evidence>
<keyword evidence="2" id="KW-1185">Reference proteome</keyword>
<sequence length="52" mass="5918">VAEDFFLRFKGKSTHICSRRAGASASQTTPSTHHHPQILKRLVLLQFSELLR</sequence>
<name>A0A392VTQ3_9FABA</name>
<dbReference type="EMBL" id="LXQA011234866">
    <property type="protein sequence ID" value="MCI90095.1"/>
    <property type="molecule type" value="Genomic_DNA"/>
</dbReference>
<proteinExistence type="predicted"/>
<comment type="caution">
    <text evidence="1">The sequence shown here is derived from an EMBL/GenBank/DDBJ whole genome shotgun (WGS) entry which is preliminary data.</text>
</comment>